<evidence type="ECO:0000313" key="1">
    <source>
        <dbReference type="EMBL" id="VDM01741.1"/>
    </source>
</evidence>
<reference evidence="3" key="1">
    <citation type="submission" date="2016-06" db="UniProtKB">
        <authorList>
            <consortium name="WormBaseParasite"/>
        </authorList>
    </citation>
    <scope>IDENTIFICATION</scope>
</reference>
<evidence type="ECO:0000313" key="2">
    <source>
        <dbReference type="Proteomes" id="UP000275846"/>
    </source>
</evidence>
<accession>A0A183TFV7</accession>
<dbReference type="AlphaFoldDB" id="A0A183TFV7"/>
<dbReference type="OrthoDB" id="1580043at2759"/>
<proteinExistence type="predicted"/>
<dbReference type="Proteomes" id="UP000275846">
    <property type="component" value="Unassembled WGS sequence"/>
</dbReference>
<protein>
    <submittedName>
        <fullName evidence="3">Protein-tyrosine-phosphatase</fullName>
    </submittedName>
</protein>
<dbReference type="WBParaSite" id="SSLN_0001593201-mRNA-1">
    <property type="protein sequence ID" value="SSLN_0001593201-mRNA-1"/>
    <property type="gene ID" value="SSLN_0001593201"/>
</dbReference>
<dbReference type="EMBL" id="UYSU01039855">
    <property type="protein sequence ID" value="VDM01741.1"/>
    <property type="molecule type" value="Genomic_DNA"/>
</dbReference>
<organism evidence="3">
    <name type="scientific">Schistocephalus solidus</name>
    <name type="common">Tapeworm</name>
    <dbReference type="NCBI Taxonomy" id="70667"/>
    <lineage>
        <taxon>Eukaryota</taxon>
        <taxon>Metazoa</taxon>
        <taxon>Spiralia</taxon>
        <taxon>Lophotrochozoa</taxon>
        <taxon>Platyhelminthes</taxon>
        <taxon>Cestoda</taxon>
        <taxon>Eucestoda</taxon>
        <taxon>Diphyllobothriidea</taxon>
        <taxon>Diphyllobothriidae</taxon>
        <taxon>Schistocephalus</taxon>
    </lineage>
</organism>
<reference evidence="1 2" key="2">
    <citation type="submission" date="2018-11" db="EMBL/GenBank/DDBJ databases">
        <authorList>
            <consortium name="Pathogen Informatics"/>
        </authorList>
    </citation>
    <scope>NUCLEOTIDE SEQUENCE [LARGE SCALE GENOMIC DNA]</scope>
    <source>
        <strain evidence="1 2">NST_G2</strain>
    </source>
</reference>
<name>A0A183TFV7_SCHSO</name>
<gene>
    <name evidence="1" type="ORF">SSLN_LOCUS15355</name>
</gene>
<keyword evidence="2" id="KW-1185">Reference proteome</keyword>
<evidence type="ECO:0000313" key="3">
    <source>
        <dbReference type="WBParaSite" id="SSLN_0001593201-mRNA-1"/>
    </source>
</evidence>
<dbReference type="STRING" id="70667.A0A183TFV7"/>
<sequence>MRPALEKVFIKRVDIVLTTGDHTDLAKISGNVKVFCLLDSYSTLEFGETSESVSLISSLPRDDCSGQHRQNERPLNAAGVSTVPNSSLWPDEVANAASSLATDSTGGMPSFSLPQPPVYAALISPLHKSLQDAVSTFQLCACSLENAIVRATFGTKGLILAIGVHNLIMTQLAWGDSYGSPCNVFYR</sequence>